<evidence type="ECO:0000313" key="4">
    <source>
        <dbReference type="Proteomes" id="UP000317093"/>
    </source>
</evidence>
<feature type="transmembrane region" description="Helical" evidence="1">
    <location>
        <begin position="20"/>
        <end position="42"/>
    </location>
</feature>
<keyword evidence="1" id="KW-1133">Transmembrane helix</keyword>
<evidence type="ECO:0000256" key="1">
    <source>
        <dbReference type="SAM" id="Phobius"/>
    </source>
</evidence>
<dbReference type="KEGG" id="knv:Pan216_06010"/>
<evidence type="ECO:0000259" key="2">
    <source>
        <dbReference type="Pfam" id="PF07811"/>
    </source>
</evidence>
<protein>
    <submittedName>
        <fullName evidence="3">TadE-like protein</fullName>
    </submittedName>
</protein>
<organism evidence="3 4">
    <name type="scientific">Kolteria novifilia</name>
    <dbReference type="NCBI Taxonomy" id="2527975"/>
    <lineage>
        <taxon>Bacteria</taxon>
        <taxon>Pseudomonadati</taxon>
        <taxon>Planctomycetota</taxon>
        <taxon>Planctomycetia</taxon>
        <taxon>Kolteriales</taxon>
        <taxon>Kolteriaceae</taxon>
        <taxon>Kolteria</taxon>
    </lineage>
</organism>
<dbReference type="InterPro" id="IPR012495">
    <property type="entry name" value="TadE-like_dom"/>
</dbReference>
<evidence type="ECO:0000313" key="3">
    <source>
        <dbReference type="EMBL" id="QDU59769.1"/>
    </source>
</evidence>
<keyword evidence="1" id="KW-0472">Membrane</keyword>
<reference evidence="3 4" key="1">
    <citation type="submission" date="2019-02" db="EMBL/GenBank/DDBJ databases">
        <title>Deep-cultivation of Planctomycetes and their phenomic and genomic characterization uncovers novel biology.</title>
        <authorList>
            <person name="Wiegand S."/>
            <person name="Jogler M."/>
            <person name="Boedeker C."/>
            <person name="Pinto D."/>
            <person name="Vollmers J."/>
            <person name="Rivas-Marin E."/>
            <person name="Kohn T."/>
            <person name="Peeters S.H."/>
            <person name="Heuer A."/>
            <person name="Rast P."/>
            <person name="Oberbeckmann S."/>
            <person name="Bunk B."/>
            <person name="Jeske O."/>
            <person name="Meyerdierks A."/>
            <person name="Storesund J.E."/>
            <person name="Kallscheuer N."/>
            <person name="Luecker S."/>
            <person name="Lage O.M."/>
            <person name="Pohl T."/>
            <person name="Merkel B.J."/>
            <person name="Hornburger P."/>
            <person name="Mueller R.-W."/>
            <person name="Bruemmer F."/>
            <person name="Labrenz M."/>
            <person name="Spormann A.M."/>
            <person name="Op den Camp H."/>
            <person name="Overmann J."/>
            <person name="Amann R."/>
            <person name="Jetten M.S.M."/>
            <person name="Mascher T."/>
            <person name="Medema M.H."/>
            <person name="Devos D.P."/>
            <person name="Kaster A.-K."/>
            <person name="Ovreas L."/>
            <person name="Rohde M."/>
            <person name="Galperin M.Y."/>
            <person name="Jogler C."/>
        </authorList>
    </citation>
    <scope>NUCLEOTIDE SEQUENCE [LARGE SCALE GENOMIC DNA]</scope>
    <source>
        <strain evidence="3 4">Pan216</strain>
    </source>
</reference>
<accession>A0A518AYH7</accession>
<name>A0A518AYH7_9BACT</name>
<sequence>MIRRLRADKRERRGAAAVEFAVVAPLMFMLVFGLLEFGRYVMLAQIVVTSSREGARRAALATGQQTAGSVETFVRGYLGDAIGRPDVASDTNLTVVEIAVNGTALNSGDVIEENASPNDNMRVNIQLDYNSVTWLPVRLLDYLSGAQIIGATTMSRE</sequence>
<keyword evidence="4" id="KW-1185">Reference proteome</keyword>
<gene>
    <name evidence="3" type="ORF">Pan216_06010</name>
</gene>
<dbReference type="AlphaFoldDB" id="A0A518AYH7"/>
<dbReference type="EMBL" id="CP036279">
    <property type="protein sequence ID" value="QDU59769.1"/>
    <property type="molecule type" value="Genomic_DNA"/>
</dbReference>
<dbReference type="Pfam" id="PF07811">
    <property type="entry name" value="TadE"/>
    <property type="match status" value="1"/>
</dbReference>
<proteinExistence type="predicted"/>
<dbReference type="RefSeq" id="WP_145254567.1">
    <property type="nucleotide sequence ID" value="NZ_CP036279.1"/>
</dbReference>
<keyword evidence="1" id="KW-0812">Transmembrane</keyword>
<feature type="domain" description="TadE-like" evidence="2">
    <location>
        <begin position="14"/>
        <end position="56"/>
    </location>
</feature>
<dbReference type="Proteomes" id="UP000317093">
    <property type="component" value="Chromosome"/>
</dbReference>
<dbReference type="OrthoDB" id="278387at2"/>